<evidence type="ECO:0000313" key="3">
    <source>
        <dbReference type="Proteomes" id="UP001056035"/>
    </source>
</evidence>
<feature type="region of interest" description="Disordered" evidence="1">
    <location>
        <begin position="56"/>
        <end position="79"/>
    </location>
</feature>
<evidence type="ECO:0000313" key="2">
    <source>
        <dbReference type="EMBL" id="UTI66534.1"/>
    </source>
</evidence>
<dbReference type="EMBL" id="CP098502">
    <property type="protein sequence ID" value="UTI66534.1"/>
    <property type="molecule type" value="Genomic_DNA"/>
</dbReference>
<evidence type="ECO:0000256" key="1">
    <source>
        <dbReference type="SAM" id="MobiDB-lite"/>
    </source>
</evidence>
<protein>
    <recommendedName>
        <fullName evidence="4">KOW domain-containing protein</fullName>
    </recommendedName>
</protein>
<dbReference type="Proteomes" id="UP001056035">
    <property type="component" value="Chromosome"/>
</dbReference>
<accession>A0ABY5E138</accession>
<keyword evidence="3" id="KW-1185">Reference proteome</keyword>
<gene>
    <name evidence="2" type="ORF">NBH00_10055</name>
</gene>
<evidence type="ECO:0008006" key="4">
    <source>
        <dbReference type="Google" id="ProtNLM"/>
    </source>
</evidence>
<proteinExistence type="predicted"/>
<organism evidence="2 3">
    <name type="scientific">Paraconexibacter antarcticus</name>
    <dbReference type="NCBI Taxonomy" id="2949664"/>
    <lineage>
        <taxon>Bacteria</taxon>
        <taxon>Bacillati</taxon>
        <taxon>Actinomycetota</taxon>
        <taxon>Thermoleophilia</taxon>
        <taxon>Solirubrobacterales</taxon>
        <taxon>Paraconexibacteraceae</taxon>
        <taxon>Paraconexibacter</taxon>
    </lineage>
</organism>
<dbReference type="RefSeq" id="WP_254573204.1">
    <property type="nucleotide sequence ID" value="NZ_CP098502.1"/>
</dbReference>
<sequence length="79" mass="8474">MSVSISPGDLVLAQDSAGRFHAVVQGSRLGRITVVRCDGRPARPLALRDVLQVYKPAGQPDAPPRPEPLKPTAQLHLDL</sequence>
<reference evidence="2 3" key="1">
    <citation type="submission" date="2022-06" db="EMBL/GenBank/DDBJ databases">
        <title>Paraconexibacter antarcticus.</title>
        <authorList>
            <person name="Kim C.S."/>
        </authorList>
    </citation>
    <scope>NUCLEOTIDE SEQUENCE [LARGE SCALE GENOMIC DNA]</scope>
    <source>
        <strain evidence="2 3">02-257</strain>
    </source>
</reference>
<name>A0ABY5E138_9ACTN</name>